<dbReference type="Proteomes" id="UP000027135">
    <property type="component" value="Unassembled WGS sequence"/>
</dbReference>
<dbReference type="GO" id="GO:0016042">
    <property type="term" value="P:lipid catabolic process"/>
    <property type="evidence" value="ECO:0007669"/>
    <property type="project" value="UniProtKB-KW"/>
</dbReference>
<keyword evidence="4" id="KW-0442">Lipid degradation</keyword>
<reference evidence="10 11" key="1">
    <citation type="journal article" date="2014" name="Nat. Commun.">
        <title>Molecular traces of alternative social organization in a termite genome.</title>
        <authorList>
            <person name="Terrapon N."/>
            <person name="Li C."/>
            <person name="Robertson H.M."/>
            <person name="Ji L."/>
            <person name="Meng X."/>
            <person name="Booth W."/>
            <person name="Chen Z."/>
            <person name="Childers C.P."/>
            <person name="Glastad K.M."/>
            <person name="Gokhale K."/>
            <person name="Gowin J."/>
            <person name="Gronenberg W."/>
            <person name="Hermansen R.A."/>
            <person name="Hu H."/>
            <person name="Hunt B.G."/>
            <person name="Huylmans A.K."/>
            <person name="Khalil S.M."/>
            <person name="Mitchell R.D."/>
            <person name="Munoz-Torres M.C."/>
            <person name="Mustard J.A."/>
            <person name="Pan H."/>
            <person name="Reese J.T."/>
            <person name="Scharf M.E."/>
            <person name="Sun F."/>
            <person name="Vogel H."/>
            <person name="Xiao J."/>
            <person name="Yang W."/>
            <person name="Yang Z."/>
            <person name="Yang Z."/>
            <person name="Zhou J."/>
            <person name="Zhu J."/>
            <person name="Brent C.S."/>
            <person name="Elsik C.G."/>
            <person name="Goodisman M.A."/>
            <person name="Liberles D.A."/>
            <person name="Roe R.M."/>
            <person name="Vargo E.L."/>
            <person name="Vilcinskas A."/>
            <person name="Wang J."/>
            <person name="Bornberg-Bauer E."/>
            <person name="Korb J."/>
            <person name="Zhang G."/>
            <person name="Liebig J."/>
        </authorList>
    </citation>
    <scope>NUCLEOTIDE SEQUENCE [LARGE SCALE GENOMIC DNA]</scope>
    <source>
        <tissue evidence="10">Whole organism</tissue>
    </source>
</reference>
<comment type="similarity">
    <text evidence="1">Belongs to the AB hydrolase superfamily. Lipase family.</text>
</comment>
<dbReference type="eggNOG" id="KOG2624">
    <property type="taxonomic scope" value="Eukaryota"/>
</dbReference>
<feature type="domain" description="Partial AB-hydrolase lipase" evidence="8">
    <location>
        <begin position="1"/>
        <end position="58"/>
    </location>
</feature>
<dbReference type="SUPFAM" id="SSF53474">
    <property type="entry name" value="alpha/beta-Hydrolases"/>
    <property type="match status" value="1"/>
</dbReference>
<dbReference type="GO" id="GO:0016788">
    <property type="term" value="F:hydrolase activity, acting on ester bonds"/>
    <property type="evidence" value="ECO:0007669"/>
    <property type="project" value="InterPro"/>
</dbReference>
<keyword evidence="2" id="KW-0732">Signal</keyword>
<proteinExistence type="inferred from homology"/>
<feature type="active site" description="Charge relay system" evidence="7">
    <location>
        <position position="338"/>
    </location>
</feature>
<dbReference type="InterPro" id="IPR029058">
    <property type="entry name" value="AB_hydrolase_fold"/>
</dbReference>
<evidence type="ECO:0000256" key="6">
    <source>
        <dbReference type="ARBA" id="ARBA00023180"/>
    </source>
</evidence>
<evidence type="ECO:0000256" key="7">
    <source>
        <dbReference type="PIRSR" id="PIRSR000862-1"/>
    </source>
</evidence>
<evidence type="ECO:0000256" key="4">
    <source>
        <dbReference type="ARBA" id="ARBA00022963"/>
    </source>
</evidence>
<keyword evidence="11" id="KW-1185">Reference proteome</keyword>
<name>A0A067R0G5_ZOONE</name>
<dbReference type="OrthoDB" id="9974421at2759"/>
<dbReference type="AlphaFoldDB" id="A0A067R0G5"/>
<dbReference type="InParanoid" id="A0A067R0G5"/>
<dbReference type="InterPro" id="IPR025483">
    <property type="entry name" value="Lipase_euk"/>
</dbReference>
<dbReference type="Gene3D" id="3.40.50.1820">
    <property type="entry name" value="alpha/beta hydrolase"/>
    <property type="match status" value="1"/>
</dbReference>
<organism evidence="10 11">
    <name type="scientific">Zootermopsis nevadensis</name>
    <name type="common">Dampwood termite</name>
    <dbReference type="NCBI Taxonomy" id="136037"/>
    <lineage>
        <taxon>Eukaryota</taxon>
        <taxon>Metazoa</taxon>
        <taxon>Ecdysozoa</taxon>
        <taxon>Arthropoda</taxon>
        <taxon>Hexapoda</taxon>
        <taxon>Insecta</taxon>
        <taxon>Pterygota</taxon>
        <taxon>Neoptera</taxon>
        <taxon>Polyneoptera</taxon>
        <taxon>Dictyoptera</taxon>
        <taxon>Blattodea</taxon>
        <taxon>Blattoidea</taxon>
        <taxon>Termitoidae</taxon>
        <taxon>Termopsidae</taxon>
        <taxon>Zootermopsis</taxon>
    </lineage>
</organism>
<feature type="active site" description="Nucleophile" evidence="7">
    <location>
        <position position="135"/>
    </location>
</feature>
<feature type="active site" description="Charge relay system" evidence="7">
    <location>
        <position position="307"/>
    </location>
</feature>
<evidence type="ECO:0000259" key="8">
    <source>
        <dbReference type="Pfam" id="PF04083"/>
    </source>
</evidence>
<keyword evidence="3" id="KW-0378">Hydrolase</keyword>
<dbReference type="Pfam" id="PF12146">
    <property type="entry name" value="Hydrolase_4"/>
    <property type="match status" value="1"/>
</dbReference>
<keyword evidence="6" id="KW-0325">Glycoprotein</keyword>
<evidence type="ECO:0000313" key="11">
    <source>
        <dbReference type="Proteomes" id="UP000027135"/>
    </source>
</evidence>
<dbReference type="PANTHER" id="PTHR11005">
    <property type="entry name" value="LYSOSOMAL ACID LIPASE-RELATED"/>
    <property type="match status" value="1"/>
</dbReference>
<evidence type="ECO:0000256" key="1">
    <source>
        <dbReference type="ARBA" id="ARBA00010701"/>
    </source>
</evidence>
<dbReference type="FunFam" id="3.40.50.1820:FF:000021">
    <property type="entry name" value="Lipase"/>
    <property type="match status" value="1"/>
</dbReference>
<dbReference type="OMA" id="PYEQFNH"/>
<evidence type="ECO:0000259" key="9">
    <source>
        <dbReference type="Pfam" id="PF12146"/>
    </source>
</evidence>
<dbReference type="InterPro" id="IPR022742">
    <property type="entry name" value="Hydrolase_4"/>
</dbReference>
<dbReference type="InterPro" id="IPR006693">
    <property type="entry name" value="AB_hydrolase_lipase"/>
</dbReference>
<feature type="domain" description="Serine aminopeptidase S33" evidence="9">
    <location>
        <begin position="64"/>
        <end position="168"/>
    </location>
</feature>
<sequence>MVMKNGYPVETHTVTTEDGYVLSIHRIPFSPKNDNKEEFRPAVFLQHGFLCSSFDWVVLGPGRALAYLLADKGYDVWIGNSRGNVYSSKHQTLTSKQKLFWNFSWHEMGVYDLPAVIDYVLASTSQKDLYYIGHSMGNTMFFVLTSLKPEYNKKIHLMVALAPVVFMSYVKSELTKLAVYSRTGEEADRIYNSPYFTPTKTWTEGVQLACRKGSVIQGLCSSLIFMIGGFNPQQLDPELLVLILSHYPAGSSTKAWVHYGQLMRTGKFQQYDHGETLNLKYYETPTPPQYNLSAVVAPVRLYNGKNDWLSSIEDTKELYSKLPNTAGMYQVKLEAFNHVDFQWAKDANTLVYNEVIGFIKNF</sequence>
<dbReference type="EMBL" id="KK852827">
    <property type="protein sequence ID" value="KDR15393.1"/>
    <property type="molecule type" value="Genomic_DNA"/>
</dbReference>
<evidence type="ECO:0000313" key="10">
    <source>
        <dbReference type="EMBL" id="KDR15393.1"/>
    </source>
</evidence>
<evidence type="ECO:0000256" key="5">
    <source>
        <dbReference type="ARBA" id="ARBA00023098"/>
    </source>
</evidence>
<evidence type="ECO:0000256" key="2">
    <source>
        <dbReference type="ARBA" id="ARBA00022729"/>
    </source>
</evidence>
<accession>A0A067R0G5</accession>
<keyword evidence="5" id="KW-0443">Lipid metabolism</keyword>
<gene>
    <name evidence="10" type="ORF">L798_08257</name>
</gene>
<dbReference type="PIRSF" id="PIRSF000862">
    <property type="entry name" value="Steryl_ester_lip"/>
    <property type="match status" value="1"/>
</dbReference>
<protein>
    <submittedName>
        <fullName evidence="10">Lipase 3</fullName>
    </submittedName>
</protein>
<evidence type="ECO:0000256" key="3">
    <source>
        <dbReference type="ARBA" id="ARBA00022801"/>
    </source>
</evidence>
<dbReference type="Pfam" id="PF04083">
    <property type="entry name" value="Abhydro_lipase"/>
    <property type="match status" value="1"/>
</dbReference>